<dbReference type="AlphaFoldDB" id="A0A2W5K5F7"/>
<feature type="transmembrane region" description="Helical" evidence="9">
    <location>
        <begin position="258"/>
        <end position="275"/>
    </location>
</feature>
<organism evidence="10 11">
    <name type="scientific">Ancylobacter novellus</name>
    <name type="common">Thiobacillus novellus</name>
    <dbReference type="NCBI Taxonomy" id="921"/>
    <lineage>
        <taxon>Bacteria</taxon>
        <taxon>Pseudomonadati</taxon>
        <taxon>Pseudomonadota</taxon>
        <taxon>Alphaproteobacteria</taxon>
        <taxon>Hyphomicrobiales</taxon>
        <taxon>Xanthobacteraceae</taxon>
        <taxon>Ancylobacter</taxon>
    </lineage>
</organism>
<feature type="transmembrane region" description="Helical" evidence="9">
    <location>
        <begin position="223"/>
        <end position="246"/>
    </location>
</feature>
<evidence type="ECO:0000256" key="9">
    <source>
        <dbReference type="SAM" id="Phobius"/>
    </source>
</evidence>
<keyword evidence="7 9" id="KW-0472">Membrane</keyword>
<dbReference type="Proteomes" id="UP000249577">
    <property type="component" value="Unassembled WGS sequence"/>
</dbReference>
<keyword evidence="2" id="KW-0813">Transport</keyword>
<dbReference type="PANTHER" id="PTHR11795:SF447">
    <property type="entry name" value="ABC TRANSPORTER PERMEASE PROTEIN"/>
    <property type="match status" value="1"/>
</dbReference>
<dbReference type="EMBL" id="QFPN01000015">
    <property type="protein sequence ID" value="PZQ10548.1"/>
    <property type="molecule type" value="Genomic_DNA"/>
</dbReference>
<comment type="caution">
    <text evidence="10">The sequence shown here is derived from an EMBL/GenBank/DDBJ whole genome shotgun (WGS) entry which is preliminary data.</text>
</comment>
<evidence type="ECO:0000256" key="4">
    <source>
        <dbReference type="ARBA" id="ARBA00022692"/>
    </source>
</evidence>
<feature type="transmembrane region" description="Helical" evidence="9">
    <location>
        <begin position="140"/>
        <end position="164"/>
    </location>
</feature>
<dbReference type="Pfam" id="PF02653">
    <property type="entry name" value="BPD_transp_2"/>
    <property type="match status" value="1"/>
</dbReference>
<evidence type="ECO:0000313" key="11">
    <source>
        <dbReference type="Proteomes" id="UP000249577"/>
    </source>
</evidence>
<dbReference type="InterPro" id="IPR052157">
    <property type="entry name" value="BCAA_transport_permease"/>
</dbReference>
<dbReference type="GO" id="GO:0005886">
    <property type="term" value="C:plasma membrane"/>
    <property type="evidence" value="ECO:0007669"/>
    <property type="project" value="UniProtKB-SubCell"/>
</dbReference>
<evidence type="ECO:0000256" key="3">
    <source>
        <dbReference type="ARBA" id="ARBA00022475"/>
    </source>
</evidence>
<dbReference type="GO" id="GO:0022857">
    <property type="term" value="F:transmembrane transporter activity"/>
    <property type="evidence" value="ECO:0007669"/>
    <property type="project" value="InterPro"/>
</dbReference>
<evidence type="ECO:0000256" key="8">
    <source>
        <dbReference type="ARBA" id="ARBA00037998"/>
    </source>
</evidence>
<feature type="transmembrane region" description="Helical" evidence="9">
    <location>
        <begin position="6"/>
        <end position="30"/>
    </location>
</feature>
<keyword evidence="4 9" id="KW-0812">Transmembrane</keyword>
<comment type="subcellular location">
    <subcellularLocation>
        <location evidence="1">Cell membrane</location>
        <topology evidence="1">Multi-pass membrane protein</topology>
    </subcellularLocation>
</comment>
<evidence type="ECO:0000313" key="10">
    <source>
        <dbReference type="EMBL" id="PZQ10548.1"/>
    </source>
</evidence>
<dbReference type="PANTHER" id="PTHR11795">
    <property type="entry name" value="BRANCHED-CHAIN AMINO ACID TRANSPORT SYSTEM PERMEASE PROTEIN LIVH"/>
    <property type="match status" value="1"/>
</dbReference>
<proteinExistence type="inferred from homology"/>
<keyword evidence="3" id="KW-1003">Cell membrane</keyword>
<comment type="similarity">
    <text evidence="8">Belongs to the binding-protein-dependent transport system permease family. LivHM subfamily.</text>
</comment>
<feature type="transmembrane region" description="Helical" evidence="9">
    <location>
        <begin position="64"/>
        <end position="84"/>
    </location>
</feature>
<dbReference type="GO" id="GO:0006865">
    <property type="term" value="P:amino acid transport"/>
    <property type="evidence" value="ECO:0007669"/>
    <property type="project" value="UniProtKB-KW"/>
</dbReference>
<feature type="transmembrane region" description="Helical" evidence="9">
    <location>
        <begin position="96"/>
        <end position="120"/>
    </location>
</feature>
<evidence type="ECO:0000256" key="6">
    <source>
        <dbReference type="ARBA" id="ARBA00022989"/>
    </source>
</evidence>
<keyword evidence="5" id="KW-0029">Amino-acid transport</keyword>
<feature type="transmembrane region" description="Helical" evidence="9">
    <location>
        <begin position="185"/>
        <end position="211"/>
    </location>
</feature>
<evidence type="ECO:0000256" key="5">
    <source>
        <dbReference type="ARBA" id="ARBA00022970"/>
    </source>
</evidence>
<evidence type="ECO:0000256" key="1">
    <source>
        <dbReference type="ARBA" id="ARBA00004651"/>
    </source>
</evidence>
<evidence type="ECO:0000256" key="7">
    <source>
        <dbReference type="ARBA" id="ARBA00023136"/>
    </source>
</evidence>
<dbReference type="InterPro" id="IPR001851">
    <property type="entry name" value="ABC_transp_permease"/>
</dbReference>
<sequence length="288" mass="29421">MDYAVIVLLQVVVTIANLALISAGLAVIFGMMRIINMAHGEFLMLGGYAAIVSHQAGLNLWLSIFVVAPVVVGLVGAIVERLVIRRLYGRMIDTMLATWGVSLALVGLVTVIFGNTVAGVSPPLGSLAIGAYAIGRYELFVAGVSILLFAAGWFVLARTPVGLIARGAMQNRDMAAALGVDPAKVYATTFVTGAAISGLAGALIAPIAGVAPSIGAVYIAKTFITVISGGAAILAGTLSAAGLLGAVNAAFSFLTSPVLGEVALLACAVVLLRLLPQGVTGRFFRRSL</sequence>
<reference evidence="10 11" key="1">
    <citation type="submission" date="2017-08" db="EMBL/GenBank/DDBJ databases">
        <title>Infants hospitalized years apart are colonized by the same room-sourced microbial strains.</title>
        <authorList>
            <person name="Brooks B."/>
            <person name="Olm M.R."/>
            <person name="Firek B.A."/>
            <person name="Baker R."/>
            <person name="Thomas B.C."/>
            <person name="Morowitz M.J."/>
            <person name="Banfield J.F."/>
        </authorList>
    </citation>
    <scope>NUCLEOTIDE SEQUENCE [LARGE SCALE GENOMIC DNA]</scope>
    <source>
        <strain evidence="10">S2_005_003_R2_43</strain>
    </source>
</reference>
<keyword evidence="6 9" id="KW-1133">Transmembrane helix</keyword>
<accession>A0A2W5K5F7</accession>
<evidence type="ECO:0000256" key="2">
    <source>
        <dbReference type="ARBA" id="ARBA00022448"/>
    </source>
</evidence>
<protein>
    <submittedName>
        <fullName evidence="10">Branched-chain amino acid ABC transporter permease</fullName>
    </submittedName>
</protein>
<name>A0A2W5K5F7_ANCNO</name>
<dbReference type="CDD" id="cd06582">
    <property type="entry name" value="TM_PBP1_LivH_like"/>
    <property type="match status" value="1"/>
</dbReference>
<gene>
    <name evidence="10" type="ORF">DI565_19825</name>
</gene>